<sequence>MHKDKEGSQREEEQQPEYIPSPKRGTLEVQNKKSTSIHPGVMAAAMSASKAGQTQQDNQAIAYDHNVSKWCADARRQLKMETKMTWSPRNCRDDDDKNDNDDDNFHDGKPSSSVSLV</sequence>
<organism evidence="2 3">
    <name type="scientific">Ditylenchus dipsaci</name>
    <dbReference type="NCBI Taxonomy" id="166011"/>
    <lineage>
        <taxon>Eukaryota</taxon>
        <taxon>Metazoa</taxon>
        <taxon>Ecdysozoa</taxon>
        <taxon>Nematoda</taxon>
        <taxon>Chromadorea</taxon>
        <taxon>Rhabditida</taxon>
        <taxon>Tylenchina</taxon>
        <taxon>Tylenchomorpha</taxon>
        <taxon>Sphaerularioidea</taxon>
        <taxon>Anguinidae</taxon>
        <taxon>Anguininae</taxon>
        <taxon>Ditylenchus</taxon>
    </lineage>
</organism>
<dbReference type="WBParaSite" id="jg12135">
    <property type="protein sequence ID" value="jg12135"/>
    <property type="gene ID" value="jg12135"/>
</dbReference>
<accession>A0A915CTQ5</accession>
<dbReference type="Proteomes" id="UP000887574">
    <property type="component" value="Unplaced"/>
</dbReference>
<name>A0A915CTQ5_9BILA</name>
<evidence type="ECO:0000256" key="1">
    <source>
        <dbReference type="SAM" id="MobiDB-lite"/>
    </source>
</evidence>
<proteinExistence type="predicted"/>
<feature type="region of interest" description="Disordered" evidence="1">
    <location>
        <begin position="81"/>
        <end position="117"/>
    </location>
</feature>
<reference evidence="3" key="1">
    <citation type="submission" date="2022-11" db="UniProtKB">
        <authorList>
            <consortium name="WormBaseParasite"/>
        </authorList>
    </citation>
    <scope>IDENTIFICATION</scope>
</reference>
<feature type="compositionally biased region" description="Basic and acidic residues" evidence="1">
    <location>
        <begin position="1"/>
        <end position="13"/>
    </location>
</feature>
<evidence type="ECO:0000313" key="2">
    <source>
        <dbReference type="Proteomes" id="UP000887574"/>
    </source>
</evidence>
<protein>
    <submittedName>
        <fullName evidence="3">Uncharacterized protein</fullName>
    </submittedName>
</protein>
<feature type="region of interest" description="Disordered" evidence="1">
    <location>
        <begin position="1"/>
        <end position="34"/>
    </location>
</feature>
<keyword evidence="2" id="KW-1185">Reference proteome</keyword>
<evidence type="ECO:0000313" key="3">
    <source>
        <dbReference type="WBParaSite" id="jg12135"/>
    </source>
</evidence>
<dbReference type="AlphaFoldDB" id="A0A915CTQ5"/>